<keyword evidence="2" id="KW-1185">Reference proteome</keyword>
<organism evidence="1 2">
    <name type="scientific">Hominisplanchenecus murintestinalis</name>
    <dbReference type="NCBI Taxonomy" id="2941517"/>
    <lineage>
        <taxon>Bacteria</taxon>
        <taxon>Bacillati</taxon>
        <taxon>Bacillota</taxon>
        <taxon>Clostridia</taxon>
        <taxon>Lachnospirales</taxon>
        <taxon>Lachnospiraceae</taxon>
        <taxon>Hominisplanchenecus</taxon>
    </lineage>
</organism>
<sequence>MARLKEVVIVEKKKMGRPTDSPKTVTKRARMSEGDVDKLRLCCQRLDKSESDIIRMGIKEVYRKIMNEES</sequence>
<dbReference type="EMBL" id="SRZB01000040">
    <property type="protein sequence ID" value="TGX97052.1"/>
    <property type="molecule type" value="Genomic_DNA"/>
</dbReference>
<protein>
    <submittedName>
        <fullName evidence="1">Uncharacterized protein</fullName>
    </submittedName>
</protein>
<name>A0AC61QW84_9FIRM</name>
<evidence type="ECO:0000313" key="1">
    <source>
        <dbReference type="EMBL" id="TGX97052.1"/>
    </source>
</evidence>
<dbReference type="Proteomes" id="UP000307720">
    <property type="component" value="Unassembled WGS sequence"/>
</dbReference>
<evidence type="ECO:0000313" key="2">
    <source>
        <dbReference type="Proteomes" id="UP000307720"/>
    </source>
</evidence>
<accession>A0AC61QW84</accession>
<gene>
    <name evidence="1" type="ORF">E5357_14150</name>
</gene>
<comment type="caution">
    <text evidence="1">The sequence shown here is derived from an EMBL/GenBank/DDBJ whole genome shotgun (WGS) entry which is preliminary data.</text>
</comment>
<reference evidence="1" key="1">
    <citation type="submission" date="2019-04" db="EMBL/GenBank/DDBJ databases">
        <title>Microbes associate with the intestines of laboratory mice.</title>
        <authorList>
            <person name="Navarre W."/>
            <person name="Wong E."/>
            <person name="Huang K."/>
            <person name="Tropini C."/>
            <person name="Ng K."/>
            <person name="Yu B."/>
        </authorList>
    </citation>
    <scope>NUCLEOTIDE SEQUENCE</scope>
    <source>
        <strain evidence="1">NM72_1-8</strain>
    </source>
</reference>
<proteinExistence type="predicted"/>